<evidence type="ECO:0000256" key="4">
    <source>
        <dbReference type="SAM" id="MobiDB-lite"/>
    </source>
</evidence>
<evidence type="ECO:0000313" key="5">
    <source>
        <dbReference type="EMBL" id="RDS85866.1"/>
    </source>
</evidence>
<sequence length="353" mass="38353">MTIRPVDLDLHVALDEQRPDQAFAALRAGADPLYASPLEGISALHKAARDVRPDVLEVMLRDPRTHNVLDAPARTGRTMLTALCGDIDTMHSDEAARCARLLLDAGANPVAADATGRTPVQRLVENDLALWSGDTLKVLVQHPAARAEFRTRLAETNGPDAHILALRSDDASALQHCRNRGAILERHSAALKEAARDGRPNAVADLCAHGCDANAVHLGQSLLHVAASEPDRSETGDHPGTIRALIAAGADVHAVNDNGDTPLHAACYFREPERVRALLDAGADTEARNRDGETPEQVAVRDSRRRDPYTSDARAYRDEKTEEAARITQMVLQRAVAQESEPVRQAPTMRRRM</sequence>
<dbReference type="SUPFAM" id="SSF48403">
    <property type="entry name" value="Ankyrin repeat"/>
    <property type="match status" value="1"/>
</dbReference>
<organism evidence="5 6">
    <name type="scientific">Dyella psychrodurans</name>
    <dbReference type="NCBI Taxonomy" id="1927960"/>
    <lineage>
        <taxon>Bacteria</taxon>
        <taxon>Pseudomonadati</taxon>
        <taxon>Pseudomonadota</taxon>
        <taxon>Gammaproteobacteria</taxon>
        <taxon>Lysobacterales</taxon>
        <taxon>Rhodanobacteraceae</taxon>
        <taxon>Dyella</taxon>
    </lineage>
</organism>
<feature type="repeat" description="ANK" evidence="3">
    <location>
        <begin position="218"/>
        <end position="257"/>
    </location>
</feature>
<dbReference type="PANTHER" id="PTHR24189">
    <property type="entry name" value="MYOTROPHIN"/>
    <property type="match status" value="1"/>
</dbReference>
<dbReference type="PANTHER" id="PTHR24189:SF50">
    <property type="entry name" value="ANKYRIN REPEAT AND SOCS BOX PROTEIN 2"/>
    <property type="match status" value="1"/>
</dbReference>
<dbReference type="PROSITE" id="PS50088">
    <property type="entry name" value="ANK_REPEAT"/>
    <property type="match status" value="2"/>
</dbReference>
<evidence type="ECO:0000256" key="3">
    <source>
        <dbReference type="PROSITE-ProRule" id="PRU00023"/>
    </source>
</evidence>
<feature type="repeat" description="ANK" evidence="3">
    <location>
        <begin position="258"/>
        <end position="290"/>
    </location>
</feature>
<dbReference type="Pfam" id="PF12796">
    <property type="entry name" value="Ank_2"/>
    <property type="match status" value="1"/>
</dbReference>
<comment type="caution">
    <text evidence="5">The sequence shown here is derived from an EMBL/GenBank/DDBJ whole genome shotgun (WGS) entry which is preliminary data.</text>
</comment>
<keyword evidence="6" id="KW-1185">Reference proteome</keyword>
<evidence type="ECO:0000256" key="1">
    <source>
        <dbReference type="ARBA" id="ARBA00022737"/>
    </source>
</evidence>
<name>A0A370XBU6_9GAMM</name>
<dbReference type="InterPro" id="IPR050745">
    <property type="entry name" value="Multifunctional_regulatory"/>
</dbReference>
<gene>
    <name evidence="5" type="ORF">DWU99_00910</name>
</gene>
<proteinExistence type="predicted"/>
<dbReference type="Proteomes" id="UP000255334">
    <property type="component" value="Unassembled WGS sequence"/>
</dbReference>
<evidence type="ECO:0000256" key="2">
    <source>
        <dbReference type="ARBA" id="ARBA00023043"/>
    </source>
</evidence>
<evidence type="ECO:0000313" key="6">
    <source>
        <dbReference type="Proteomes" id="UP000255334"/>
    </source>
</evidence>
<reference evidence="5 6" key="1">
    <citation type="submission" date="2018-07" db="EMBL/GenBank/DDBJ databases">
        <title>Dyella monticola sp. nov. and Dyella psychrodurans sp. nov. isolated from monsoon evergreen broad-leaved forest soil of Dinghu Mountain, China.</title>
        <authorList>
            <person name="Gao Z."/>
            <person name="Qiu L."/>
        </authorList>
    </citation>
    <scope>NUCLEOTIDE SEQUENCE [LARGE SCALE GENOMIC DNA]</scope>
    <source>
        <strain evidence="5 6">4MSK11</strain>
    </source>
</reference>
<dbReference type="RefSeq" id="WP_115476117.1">
    <property type="nucleotide sequence ID" value="NZ_QRBF01000001.1"/>
</dbReference>
<dbReference type="OrthoDB" id="928522at2"/>
<keyword evidence="1" id="KW-0677">Repeat</keyword>
<protein>
    <submittedName>
        <fullName evidence="5">Ankyrin repeat domain-containing protein</fullName>
    </submittedName>
</protein>
<accession>A0A370XBU6</accession>
<dbReference type="Gene3D" id="1.25.40.20">
    <property type="entry name" value="Ankyrin repeat-containing domain"/>
    <property type="match status" value="2"/>
</dbReference>
<feature type="compositionally biased region" description="Basic and acidic residues" evidence="4">
    <location>
        <begin position="285"/>
        <end position="322"/>
    </location>
</feature>
<feature type="region of interest" description="Disordered" evidence="4">
    <location>
        <begin position="282"/>
        <end position="322"/>
    </location>
</feature>
<dbReference type="SMART" id="SM00248">
    <property type="entry name" value="ANK"/>
    <property type="match status" value="5"/>
</dbReference>
<dbReference type="InterPro" id="IPR002110">
    <property type="entry name" value="Ankyrin_rpt"/>
</dbReference>
<dbReference type="PROSITE" id="PS50297">
    <property type="entry name" value="ANK_REP_REGION"/>
    <property type="match status" value="1"/>
</dbReference>
<keyword evidence="2 3" id="KW-0040">ANK repeat</keyword>
<dbReference type="InterPro" id="IPR036770">
    <property type="entry name" value="Ankyrin_rpt-contain_sf"/>
</dbReference>
<dbReference type="AlphaFoldDB" id="A0A370XBU6"/>
<dbReference type="EMBL" id="QRBF01000001">
    <property type="protein sequence ID" value="RDS85866.1"/>
    <property type="molecule type" value="Genomic_DNA"/>
</dbReference>